<keyword evidence="5" id="KW-0997">Cell inner membrane</keyword>
<dbReference type="RefSeq" id="WP_282734446.1">
    <property type="nucleotide sequence ID" value="NZ_JASCQP010000016.1"/>
</dbReference>
<dbReference type="Pfam" id="PF12019">
    <property type="entry name" value="GspH"/>
    <property type="match status" value="1"/>
</dbReference>
<keyword evidence="14" id="KW-1185">Reference proteome</keyword>
<evidence type="ECO:0000256" key="2">
    <source>
        <dbReference type="ARBA" id="ARBA00021549"/>
    </source>
</evidence>
<comment type="similarity">
    <text evidence="9">Belongs to the GSP H family.</text>
</comment>
<keyword evidence="3" id="KW-1003">Cell membrane</keyword>
<organism evidence="13 14">
    <name type="scientific">Halomonas rhizosphaerae</name>
    <dbReference type="NCBI Taxonomy" id="3043296"/>
    <lineage>
        <taxon>Bacteria</taxon>
        <taxon>Pseudomonadati</taxon>
        <taxon>Pseudomonadota</taxon>
        <taxon>Gammaproteobacteria</taxon>
        <taxon>Oceanospirillales</taxon>
        <taxon>Halomonadaceae</taxon>
        <taxon>Halomonas</taxon>
    </lineage>
</organism>
<evidence type="ECO:0000256" key="1">
    <source>
        <dbReference type="ARBA" id="ARBA00004377"/>
    </source>
</evidence>
<feature type="transmembrane region" description="Helical" evidence="11">
    <location>
        <begin position="35"/>
        <end position="56"/>
    </location>
</feature>
<reference evidence="13 14" key="1">
    <citation type="submission" date="2023-04" db="EMBL/GenBank/DDBJ databases">
        <title>Halomonas strains isolated from rhizosphere soil.</title>
        <authorList>
            <person name="Xu L."/>
            <person name="Sun J.-Q."/>
        </authorList>
    </citation>
    <scope>NUCLEOTIDE SEQUENCE [LARGE SCALE GENOMIC DNA]</scope>
    <source>
        <strain evidence="13 14">LR5S20</strain>
    </source>
</reference>
<keyword evidence="7 11" id="KW-1133">Transmembrane helix</keyword>
<keyword evidence="4" id="KW-0488">Methylation</keyword>
<evidence type="ECO:0000313" key="13">
    <source>
        <dbReference type="EMBL" id="MDI5890439.1"/>
    </source>
</evidence>
<sequence length="193" mass="20245">MLSPTTVVETLLLITKALGELMEPTAGKSAKNGGFTLIELLVTIAVAIILATIAVPNFQSMIVRNRLVADHNEVLTGLSYARSEAVKRREKVSAVITPDADGNGWKLQVWHDDGTGDVTCPADAECLQVRDKTNSSVNISTSSDGKVTFNSLGRLSGASSIKFEISHGGSYTRCVAVGLSGMVSSQEGSCSGS</sequence>
<comment type="subcellular location">
    <subcellularLocation>
        <location evidence="1">Cell inner membrane</location>
        <topology evidence="1">Single-pass membrane protein</topology>
    </subcellularLocation>
</comment>
<feature type="domain" description="General secretion pathway GspH" evidence="12">
    <location>
        <begin position="72"/>
        <end position="181"/>
    </location>
</feature>
<evidence type="ECO:0000313" key="14">
    <source>
        <dbReference type="Proteomes" id="UP001225957"/>
    </source>
</evidence>
<dbReference type="InterPro" id="IPR012902">
    <property type="entry name" value="N_methyl_site"/>
</dbReference>
<dbReference type="InterPro" id="IPR022346">
    <property type="entry name" value="T2SS_GspH"/>
</dbReference>
<accession>A0ABT6UWV8</accession>
<evidence type="ECO:0000256" key="3">
    <source>
        <dbReference type="ARBA" id="ARBA00022475"/>
    </source>
</evidence>
<evidence type="ECO:0000256" key="9">
    <source>
        <dbReference type="ARBA" id="ARBA00025772"/>
    </source>
</evidence>
<keyword evidence="8 11" id="KW-0472">Membrane</keyword>
<proteinExistence type="inferred from homology"/>
<dbReference type="PROSITE" id="PS00409">
    <property type="entry name" value="PROKAR_NTER_METHYL"/>
    <property type="match status" value="1"/>
</dbReference>
<dbReference type="EMBL" id="JASCQP010000016">
    <property type="protein sequence ID" value="MDI5890439.1"/>
    <property type="molecule type" value="Genomic_DNA"/>
</dbReference>
<evidence type="ECO:0000256" key="4">
    <source>
        <dbReference type="ARBA" id="ARBA00022481"/>
    </source>
</evidence>
<keyword evidence="6 11" id="KW-0812">Transmembrane</keyword>
<name>A0ABT6UWV8_9GAMM</name>
<dbReference type="Pfam" id="PF07963">
    <property type="entry name" value="N_methyl"/>
    <property type="match status" value="1"/>
</dbReference>
<gene>
    <name evidence="13" type="ORF">QLQ83_04960</name>
</gene>
<evidence type="ECO:0000256" key="11">
    <source>
        <dbReference type="SAM" id="Phobius"/>
    </source>
</evidence>
<dbReference type="Gene3D" id="3.55.40.10">
    <property type="entry name" value="minor pseudopilin epsh domain"/>
    <property type="match status" value="1"/>
</dbReference>
<evidence type="ECO:0000256" key="10">
    <source>
        <dbReference type="ARBA" id="ARBA00030775"/>
    </source>
</evidence>
<evidence type="ECO:0000256" key="7">
    <source>
        <dbReference type="ARBA" id="ARBA00022989"/>
    </source>
</evidence>
<evidence type="ECO:0000259" key="12">
    <source>
        <dbReference type="Pfam" id="PF12019"/>
    </source>
</evidence>
<dbReference type="Proteomes" id="UP001225957">
    <property type="component" value="Unassembled WGS sequence"/>
</dbReference>
<protein>
    <recommendedName>
        <fullName evidence="2">Type II secretion system protein H</fullName>
    </recommendedName>
    <alternativeName>
        <fullName evidence="10">General secretion pathway protein H</fullName>
    </alternativeName>
</protein>
<evidence type="ECO:0000256" key="5">
    <source>
        <dbReference type="ARBA" id="ARBA00022519"/>
    </source>
</evidence>
<dbReference type="InterPro" id="IPR045584">
    <property type="entry name" value="Pilin-like"/>
</dbReference>
<dbReference type="NCBIfam" id="TIGR02532">
    <property type="entry name" value="IV_pilin_GFxxxE"/>
    <property type="match status" value="1"/>
</dbReference>
<comment type="caution">
    <text evidence="13">The sequence shown here is derived from an EMBL/GenBank/DDBJ whole genome shotgun (WGS) entry which is preliminary data.</text>
</comment>
<evidence type="ECO:0000256" key="6">
    <source>
        <dbReference type="ARBA" id="ARBA00022692"/>
    </source>
</evidence>
<dbReference type="SUPFAM" id="SSF54523">
    <property type="entry name" value="Pili subunits"/>
    <property type="match status" value="1"/>
</dbReference>
<evidence type="ECO:0000256" key="8">
    <source>
        <dbReference type="ARBA" id="ARBA00023136"/>
    </source>
</evidence>